<protein>
    <submittedName>
        <fullName evidence="1">Uncharacterized protein</fullName>
    </submittedName>
</protein>
<accession>A0A2T0YDZ3</accession>
<dbReference type="RefSeq" id="WP_146131162.1">
    <property type="nucleotide sequence ID" value="NZ_PVTY01000017.1"/>
</dbReference>
<evidence type="ECO:0000313" key="1">
    <source>
        <dbReference type="EMBL" id="PRZ12918.1"/>
    </source>
</evidence>
<proteinExistence type="predicted"/>
<dbReference type="Proteomes" id="UP000238217">
    <property type="component" value="Unassembled WGS sequence"/>
</dbReference>
<keyword evidence="2" id="KW-1185">Reference proteome</keyword>
<reference evidence="1 2" key="1">
    <citation type="submission" date="2018-03" db="EMBL/GenBank/DDBJ databases">
        <title>Comparative analysis of microorganisms from saline springs in Andes Mountain Range, Colombia.</title>
        <authorList>
            <person name="Rubin E."/>
        </authorList>
    </citation>
    <scope>NUCLEOTIDE SEQUENCE [LARGE SCALE GENOMIC DNA]</scope>
    <source>
        <strain evidence="1 2">CG 35</strain>
    </source>
</reference>
<dbReference type="AlphaFoldDB" id="A0A2T0YDZ3"/>
<dbReference type="Gene3D" id="3.90.79.10">
    <property type="entry name" value="Nucleoside Triphosphate Pyrophosphohydrolase"/>
    <property type="match status" value="1"/>
</dbReference>
<dbReference type="OrthoDB" id="4247482at2"/>
<dbReference type="EMBL" id="PVTY01000017">
    <property type="protein sequence ID" value="PRZ12918.1"/>
    <property type="molecule type" value="Genomic_DNA"/>
</dbReference>
<gene>
    <name evidence="1" type="ORF">BCL67_11720</name>
</gene>
<evidence type="ECO:0000313" key="2">
    <source>
        <dbReference type="Proteomes" id="UP000238217"/>
    </source>
</evidence>
<sequence length="72" mass="7989">MTESHGEAVDLIHYAAGMKKQFTATGYVVKPSRTRLLMIFHRGLGRWLPPEGLVDVTVKERKPASVCVSSMC</sequence>
<organism evidence="1 2">
    <name type="scientific">Nesterenkonia sandarakina</name>
    <dbReference type="NCBI Taxonomy" id="272918"/>
    <lineage>
        <taxon>Bacteria</taxon>
        <taxon>Bacillati</taxon>
        <taxon>Actinomycetota</taxon>
        <taxon>Actinomycetes</taxon>
        <taxon>Micrococcales</taxon>
        <taxon>Micrococcaceae</taxon>
        <taxon>Nesterenkonia</taxon>
    </lineage>
</organism>
<name>A0A2T0YDZ3_9MICC</name>
<comment type="caution">
    <text evidence="1">The sequence shown here is derived from an EMBL/GenBank/DDBJ whole genome shotgun (WGS) entry which is preliminary data.</text>
</comment>